<comment type="similarity">
    <text evidence="1">Belongs to the HicA mRNA interferase family.</text>
</comment>
<name>A0ABU4WBF7_9FUSO</name>
<dbReference type="InterPro" id="IPR012933">
    <property type="entry name" value="HicA_mRNA_interferase"/>
</dbReference>
<keyword evidence="6" id="KW-0694">RNA-binding</keyword>
<dbReference type="SUPFAM" id="SSF54786">
    <property type="entry name" value="YcfA/nrd intein domain"/>
    <property type="match status" value="1"/>
</dbReference>
<keyword evidence="2" id="KW-1277">Toxin-antitoxin system</keyword>
<protein>
    <submittedName>
        <fullName evidence="8">Type II toxin-antitoxin system HicA family toxin</fullName>
    </submittedName>
</protein>
<gene>
    <name evidence="8" type="ORF">RFV38_10240</name>
</gene>
<dbReference type="Gene3D" id="3.30.920.30">
    <property type="entry name" value="Hypothetical protein"/>
    <property type="match status" value="1"/>
</dbReference>
<evidence type="ECO:0000256" key="2">
    <source>
        <dbReference type="ARBA" id="ARBA00022649"/>
    </source>
</evidence>
<dbReference type="Proteomes" id="UP001279681">
    <property type="component" value="Unassembled WGS sequence"/>
</dbReference>
<keyword evidence="5" id="KW-0378">Hydrolase</keyword>
<evidence type="ECO:0000256" key="4">
    <source>
        <dbReference type="ARBA" id="ARBA00022759"/>
    </source>
</evidence>
<dbReference type="EMBL" id="JAVIKH010000015">
    <property type="protein sequence ID" value="MDX8336869.1"/>
    <property type="molecule type" value="Genomic_DNA"/>
</dbReference>
<keyword evidence="9" id="KW-1185">Reference proteome</keyword>
<dbReference type="RefSeq" id="WP_047395169.1">
    <property type="nucleotide sequence ID" value="NZ_JAVIKH010000015.1"/>
</dbReference>
<sequence length="60" mass="6810">MSYNSKDLIQLLKNNGWILDRINGSHHIFYKGSVTIVVPHPRKDMKKGTYLSILKAAGLK</sequence>
<keyword evidence="3" id="KW-0540">Nuclease</keyword>
<comment type="caution">
    <text evidence="8">The sequence shown here is derived from an EMBL/GenBank/DDBJ whole genome shotgun (WGS) entry which is preliminary data.</text>
</comment>
<reference evidence="9" key="1">
    <citation type="submission" date="2023-07" db="EMBL/GenBank/DDBJ databases">
        <authorList>
            <person name="Colorado M.A."/>
            <person name="Villamil L.M."/>
            <person name="Melo J.F."/>
            <person name="Rodriguez J.A."/>
            <person name="Ruiz R.Y."/>
        </authorList>
    </citation>
    <scope>NUCLEOTIDE SEQUENCE [LARGE SCALE GENOMIC DNA]</scope>
    <source>
        <strain evidence="9">C33</strain>
    </source>
</reference>
<evidence type="ECO:0000256" key="1">
    <source>
        <dbReference type="ARBA" id="ARBA00006620"/>
    </source>
</evidence>
<dbReference type="Pfam" id="PF07927">
    <property type="entry name" value="HicA_toxin"/>
    <property type="match status" value="1"/>
</dbReference>
<evidence type="ECO:0000313" key="9">
    <source>
        <dbReference type="Proteomes" id="UP001279681"/>
    </source>
</evidence>
<evidence type="ECO:0000256" key="5">
    <source>
        <dbReference type="ARBA" id="ARBA00022801"/>
    </source>
</evidence>
<evidence type="ECO:0000256" key="6">
    <source>
        <dbReference type="ARBA" id="ARBA00022884"/>
    </source>
</evidence>
<organism evidence="8 9">
    <name type="scientific">Candidatus Cetobacterium colombiensis</name>
    <dbReference type="NCBI Taxonomy" id="3073100"/>
    <lineage>
        <taxon>Bacteria</taxon>
        <taxon>Fusobacteriati</taxon>
        <taxon>Fusobacteriota</taxon>
        <taxon>Fusobacteriia</taxon>
        <taxon>Fusobacteriales</taxon>
        <taxon>Fusobacteriaceae</taxon>
        <taxon>Cetobacterium</taxon>
    </lineage>
</organism>
<evidence type="ECO:0000313" key="8">
    <source>
        <dbReference type="EMBL" id="MDX8336869.1"/>
    </source>
</evidence>
<accession>A0ABU4WBF7</accession>
<keyword evidence="4" id="KW-0255">Endonuclease</keyword>
<proteinExistence type="inferred from homology"/>
<evidence type="ECO:0000256" key="3">
    <source>
        <dbReference type="ARBA" id="ARBA00022722"/>
    </source>
</evidence>
<dbReference type="InterPro" id="IPR038570">
    <property type="entry name" value="HicA_sf"/>
</dbReference>
<evidence type="ECO:0000256" key="7">
    <source>
        <dbReference type="ARBA" id="ARBA00023016"/>
    </source>
</evidence>
<keyword evidence="7" id="KW-0346">Stress response</keyword>